<dbReference type="Proteomes" id="UP000044602">
    <property type="component" value="Unassembled WGS sequence"/>
</dbReference>
<gene>
    <name evidence="2" type="ORF">BN1708_019971</name>
</gene>
<reference evidence="3" key="1">
    <citation type="submission" date="2015-05" db="EMBL/GenBank/DDBJ databases">
        <authorList>
            <person name="Fogelqvist Johan"/>
        </authorList>
    </citation>
    <scope>NUCLEOTIDE SEQUENCE [LARGE SCALE GENOMIC DNA]</scope>
</reference>
<evidence type="ECO:0000256" key="1">
    <source>
        <dbReference type="SAM" id="MobiDB-lite"/>
    </source>
</evidence>
<feature type="region of interest" description="Disordered" evidence="1">
    <location>
        <begin position="1"/>
        <end position="68"/>
    </location>
</feature>
<feature type="non-terminal residue" evidence="2">
    <location>
        <position position="1"/>
    </location>
</feature>
<proteinExistence type="predicted"/>
<accession>A0A0G4MQ10</accession>
<sequence>SSQTRSSSRRRRPTTASSSSATLGPRSPTSSRITRRTCSTRSWPCSATTRSSRRPAARAASRSASRRR</sequence>
<name>A0A0G4MQ10_VERLO</name>
<dbReference type="EMBL" id="CVQH01024046">
    <property type="protein sequence ID" value="CRK36363.1"/>
    <property type="molecule type" value="Genomic_DNA"/>
</dbReference>
<evidence type="ECO:0000313" key="2">
    <source>
        <dbReference type="EMBL" id="CRK36363.1"/>
    </source>
</evidence>
<evidence type="ECO:0000313" key="3">
    <source>
        <dbReference type="Proteomes" id="UP000044602"/>
    </source>
</evidence>
<feature type="compositionally biased region" description="Low complexity" evidence="1">
    <location>
        <begin position="57"/>
        <end position="68"/>
    </location>
</feature>
<protein>
    <submittedName>
        <fullName evidence="2">Uncharacterized protein</fullName>
    </submittedName>
</protein>
<feature type="compositionally biased region" description="Low complexity" evidence="1">
    <location>
        <begin position="14"/>
        <end position="50"/>
    </location>
</feature>
<organism evidence="2 3">
    <name type="scientific">Verticillium longisporum</name>
    <name type="common">Verticillium dahliae var. longisporum</name>
    <dbReference type="NCBI Taxonomy" id="100787"/>
    <lineage>
        <taxon>Eukaryota</taxon>
        <taxon>Fungi</taxon>
        <taxon>Dikarya</taxon>
        <taxon>Ascomycota</taxon>
        <taxon>Pezizomycotina</taxon>
        <taxon>Sordariomycetes</taxon>
        <taxon>Hypocreomycetidae</taxon>
        <taxon>Glomerellales</taxon>
        <taxon>Plectosphaerellaceae</taxon>
        <taxon>Verticillium</taxon>
    </lineage>
</organism>
<keyword evidence="3" id="KW-1185">Reference proteome</keyword>
<dbReference type="AlphaFoldDB" id="A0A0G4MQ10"/>